<evidence type="ECO:0008006" key="4">
    <source>
        <dbReference type="Google" id="ProtNLM"/>
    </source>
</evidence>
<sequence length="107" mass="11570">MLAELDRQRTELDRAATALSTLTSRALSTDRLVSVTVNARGLLVDVTIEPLALRRYRADQLAALLTGLSGQADEALRRQRESILRAAADPEPTLADVRDGSGRGDDV</sequence>
<dbReference type="eggNOG" id="COG0718">
    <property type="taxonomic scope" value="Bacteria"/>
</dbReference>
<dbReference type="InterPro" id="IPR036894">
    <property type="entry name" value="YbaB-like_sf"/>
</dbReference>
<evidence type="ECO:0000313" key="2">
    <source>
        <dbReference type="EMBL" id="ACY21339.1"/>
    </source>
</evidence>
<name>D0LAM6_GORB4</name>
<dbReference type="HOGENOM" id="CLU_173192_0_0_11"/>
<reference evidence="3" key="1">
    <citation type="submission" date="2009-10" db="EMBL/GenBank/DDBJ databases">
        <title>The complete chromosome of Gordonia bronchialis DSM 43247.</title>
        <authorList>
            <consortium name="US DOE Joint Genome Institute (JGI-PGF)"/>
            <person name="Lucas S."/>
            <person name="Copeland A."/>
            <person name="Lapidus A."/>
            <person name="Glavina del Rio T."/>
            <person name="Dalin E."/>
            <person name="Tice H."/>
            <person name="Bruce D."/>
            <person name="Goodwin L."/>
            <person name="Pitluck S."/>
            <person name="Kyrpides N."/>
            <person name="Mavromatis K."/>
            <person name="Ivanova N."/>
            <person name="Ovchinnikova G."/>
            <person name="Saunders E."/>
            <person name="Brettin T."/>
            <person name="Detter J.C."/>
            <person name="Han C."/>
            <person name="Larimer F."/>
            <person name="Land M."/>
            <person name="Hauser L."/>
            <person name="Markowitz V."/>
            <person name="Cheng J.-F."/>
            <person name="Hugenholtz P."/>
            <person name="Woyke T."/>
            <person name="Wu D."/>
            <person name="Jando M."/>
            <person name="Schneider S."/>
            <person name="Goeker M."/>
            <person name="Klenk H.-P."/>
            <person name="Eisen J.A."/>
        </authorList>
    </citation>
    <scope>NUCLEOTIDE SEQUENCE [LARGE SCALE GENOMIC DNA]</scope>
    <source>
        <strain evidence="3">ATCC 25592 / DSM 43247 / BCRC 13721 / JCM 3198 / KCTC 3076 / NBRC 16047 / NCTC 10667</strain>
    </source>
</reference>
<gene>
    <name evidence="2" type="ordered locus">Gbro_2087</name>
</gene>
<evidence type="ECO:0000313" key="3">
    <source>
        <dbReference type="Proteomes" id="UP000001219"/>
    </source>
</evidence>
<dbReference type="GO" id="GO:0003677">
    <property type="term" value="F:DNA binding"/>
    <property type="evidence" value="ECO:0007669"/>
    <property type="project" value="InterPro"/>
</dbReference>
<protein>
    <recommendedName>
        <fullName evidence="4">YbaB/EbfC family DNA-binding protein</fullName>
    </recommendedName>
</protein>
<evidence type="ECO:0000256" key="1">
    <source>
        <dbReference type="SAM" id="MobiDB-lite"/>
    </source>
</evidence>
<dbReference type="Proteomes" id="UP000001219">
    <property type="component" value="Chromosome"/>
</dbReference>
<feature type="compositionally biased region" description="Basic and acidic residues" evidence="1">
    <location>
        <begin position="96"/>
        <end position="107"/>
    </location>
</feature>
<keyword evidence="3" id="KW-1185">Reference proteome</keyword>
<accession>D0LAM6</accession>
<dbReference type="RefSeq" id="WP_012833896.1">
    <property type="nucleotide sequence ID" value="NC_013441.1"/>
</dbReference>
<reference evidence="2 3" key="2">
    <citation type="journal article" date="2010" name="Stand. Genomic Sci.">
        <title>Complete genome sequence of Gordonia bronchialis type strain (3410).</title>
        <authorList>
            <person name="Ivanova N."/>
            <person name="Sikorski J."/>
            <person name="Jando M."/>
            <person name="Lapidus A."/>
            <person name="Nolan M."/>
            <person name="Lucas S."/>
            <person name="Del Rio T.G."/>
            <person name="Tice H."/>
            <person name="Copeland A."/>
            <person name="Cheng J.F."/>
            <person name="Chen F."/>
            <person name="Bruce D."/>
            <person name="Goodwin L."/>
            <person name="Pitluck S."/>
            <person name="Mavromatis K."/>
            <person name="Ovchinnikova G."/>
            <person name="Pati A."/>
            <person name="Chen A."/>
            <person name="Palaniappan K."/>
            <person name="Land M."/>
            <person name="Hauser L."/>
            <person name="Chang Y.J."/>
            <person name="Jeffries C.D."/>
            <person name="Chain P."/>
            <person name="Saunders E."/>
            <person name="Han C."/>
            <person name="Detter J.C."/>
            <person name="Brettin T."/>
            <person name="Rohde M."/>
            <person name="Goker M."/>
            <person name="Bristow J."/>
            <person name="Eisen J.A."/>
            <person name="Markowitz V."/>
            <person name="Hugenholtz P."/>
            <person name="Klenk H.P."/>
            <person name="Kyrpides N.C."/>
        </authorList>
    </citation>
    <scope>NUCLEOTIDE SEQUENCE [LARGE SCALE GENOMIC DNA]</scope>
    <source>
        <strain evidence="3">ATCC 25592 / DSM 43247 / BCRC 13721 / JCM 3198 / KCTC 3076 / NBRC 16047 / NCTC 10667</strain>
    </source>
</reference>
<dbReference type="Pfam" id="PF02575">
    <property type="entry name" value="YbaB_DNA_bd"/>
    <property type="match status" value="1"/>
</dbReference>
<dbReference type="STRING" id="526226.Gbro_2087"/>
<dbReference type="KEGG" id="gbr:Gbro_2087"/>
<proteinExistence type="predicted"/>
<dbReference type="AlphaFoldDB" id="D0LAM6"/>
<dbReference type="Gene3D" id="3.30.1310.10">
    <property type="entry name" value="Nucleoid-associated protein YbaB-like domain"/>
    <property type="match status" value="1"/>
</dbReference>
<dbReference type="InterPro" id="IPR004401">
    <property type="entry name" value="YbaB/EbfC"/>
</dbReference>
<feature type="region of interest" description="Disordered" evidence="1">
    <location>
        <begin position="87"/>
        <end position="107"/>
    </location>
</feature>
<organism evidence="2 3">
    <name type="scientific">Gordonia bronchialis (strain ATCC 25592 / DSM 43247 / BCRC 13721 / JCM 3198 / KCTC 3076 / NBRC 16047 / NCTC 10667)</name>
    <name type="common">Rhodococcus bronchialis</name>
    <dbReference type="NCBI Taxonomy" id="526226"/>
    <lineage>
        <taxon>Bacteria</taxon>
        <taxon>Bacillati</taxon>
        <taxon>Actinomycetota</taxon>
        <taxon>Actinomycetes</taxon>
        <taxon>Mycobacteriales</taxon>
        <taxon>Gordoniaceae</taxon>
        <taxon>Gordonia</taxon>
    </lineage>
</organism>
<dbReference type="EMBL" id="CP001802">
    <property type="protein sequence ID" value="ACY21339.1"/>
    <property type="molecule type" value="Genomic_DNA"/>
</dbReference>
<dbReference type="OrthoDB" id="4380570at2"/>